<evidence type="ECO:0000313" key="1">
    <source>
        <dbReference type="EMBL" id="KAF9416055.1"/>
    </source>
</evidence>
<dbReference type="EMBL" id="JACKWZ010000097">
    <property type="protein sequence ID" value="KAF9416055.1"/>
    <property type="molecule type" value="Genomic_DNA"/>
</dbReference>
<organism evidence="1 2">
    <name type="scientific">Spodoptera exigua</name>
    <name type="common">Beet armyworm</name>
    <name type="synonym">Noctua fulgens</name>
    <dbReference type="NCBI Taxonomy" id="7107"/>
    <lineage>
        <taxon>Eukaryota</taxon>
        <taxon>Metazoa</taxon>
        <taxon>Ecdysozoa</taxon>
        <taxon>Arthropoda</taxon>
        <taxon>Hexapoda</taxon>
        <taxon>Insecta</taxon>
        <taxon>Pterygota</taxon>
        <taxon>Neoptera</taxon>
        <taxon>Endopterygota</taxon>
        <taxon>Lepidoptera</taxon>
        <taxon>Glossata</taxon>
        <taxon>Ditrysia</taxon>
        <taxon>Noctuoidea</taxon>
        <taxon>Noctuidae</taxon>
        <taxon>Amphipyrinae</taxon>
        <taxon>Spodoptera</taxon>
    </lineage>
</organism>
<proteinExistence type="predicted"/>
<keyword evidence="2" id="KW-1185">Reference proteome</keyword>
<evidence type="ECO:0000313" key="2">
    <source>
        <dbReference type="Proteomes" id="UP000648187"/>
    </source>
</evidence>
<gene>
    <name evidence="1" type="ORF">HW555_006467</name>
</gene>
<name>A0A835GEI5_SPOEX</name>
<dbReference type="AlphaFoldDB" id="A0A835GEI5"/>
<sequence>TSFKQKWTAARYTDERFLKRNEEWLKASLELPSWSHNAGRPVKQFQELNETSKRRRTKVLRAQVPVEEDPVVIKYTPREALSLFVGTKKECYPDEQKITVTETGFNVDLQALLDHTALRLIQYFKEVTDTLTDFEKQHLLLISKWG</sequence>
<dbReference type="Proteomes" id="UP000648187">
    <property type="component" value="Unassembled WGS sequence"/>
</dbReference>
<reference evidence="1" key="1">
    <citation type="submission" date="2020-08" db="EMBL/GenBank/DDBJ databases">
        <title>Spodoptera exigua strain:BAW_Kor-Di-RS1 Genome sequencing and assembly.</title>
        <authorList>
            <person name="Kim J."/>
            <person name="Nam H.Y."/>
            <person name="Kwon M."/>
            <person name="Choi J.H."/>
            <person name="Cho S.R."/>
            <person name="Kim G.-H."/>
        </authorList>
    </citation>
    <scope>NUCLEOTIDE SEQUENCE</scope>
    <source>
        <strain evidence="1">BAW_Kor-Di-RS1</strain>
        <tissue evidence="1">Whole-body</tissue>
    </source>
</reference>
<comment type="caution">
    <text evidence="1">The sequence shown here is derived from an EMBL/GenBank/DDBJ whole genome shotgun (WGS) entry which is preliminary data.</text>
</comment>
<accession>A0A835GEI5</accession>
<feature type="non-terminal residue" evidence="1">
    <location>
        <position position="146"/>
    </location>
</feature>
<protein>
    <submittedName>
        <fullName evidence="1">Uncharacterized protein</fullName>
    </submittedName>
</protein>